<comment type="similarity">
    <text evidence="1 8">Belongs to the LOG family.</text>
</comment>
<dbReference type="Gene3D" id="3.40.50.450">
    <property type="match status" value="1"/>
</dbReference>
<protein>
    <recommendedName>
        <fullName evidence="2 8">Cytokinin riboside 5'-monophosphate phosphoribohydrolase</fullName>
        <ecNumber evidence="2 8">3.2.2.n1</ecNumber>
    </recommendedName>
</protein>
<dbReference type="InterPro" id="IPR031100">
    <property type="entry name" value="LOG_fam"/>
</dbReference>
<evidence type="ECO:0000256" key="6">
    <source>
        <dbReference type="ARBA" id="ARBA00047718"/>
    </source>
</evidence>
<accession>A0A8X7NSR9</accession>
<evidence type="ECO:0000256" key="3">
    <source>
        <dbReference type="ARBA" id="ARBA00022712"/>
    </source>
</evidence>
<dbReference type="GO" id="GO:0005829">
    <property type="term" value="C:cytosol"/>
    <property type="evidence" value="ECO:0007669"/>
    <property type="project" value="TreeGrafter"/>
</dbReference>
<evidence type="ECO:0000256" key="2">
    <source>
        <dbReference type="ARBA" id="ARBA00012205"/>
    </source>
</evidence>
<dbReference type="Proteomes" id="UP000886595">
    <property type="component" value="Unassembled WGS sequence"/>
</dbReference>
<comment type="catalytic activity">
    <reaction evidence="7 8">
        <text>9-ribosyl-trans-zeatin 5'-phosphate + H2O = trans-zeatin + D-ribose 5-phosphate</text>
        <dbReference type="Rhea" id="RHEA:48564"/>
        <dbReference type="ChEBI" id="CHEBI:15377"/>
        <dbReference type="ChEBI" id="CHEBI:16522"/>
        <dbReference type="ChEBI" id="CHEBI:78346"/>
        <dbReference type="ChEBI" id="CHEBI:87947"/>
        <dbReference type="EC" id="3.2.2.n1"/>
    </reaction>
</comment>
<dbReference type="AlphaFoldDB" id="A0A8X7NSR9"/>
<evidence type="ECO:0000256" key="5">
    <source>
        <dbReference type="ARBA" id="ARBA00024884"/>
    </source>
</evidence>
<comment type="catalytic activity">
    <reaction evidence="6 8">
        <text>N(6)-(dimethylallyl)adenosine 5'-phosphate + H2O = N(6)-dimethylallyladenine + D-ribose 5-phosphate</text>
        <dbReference type="Rhea" id="RHEA:48560"/>
        <dbReference type="ChEBI" id="CHEBI:15377"/>
        <dbReference type="ChEBI" id="CHEBI:17660"/>
        <dbReference type="ChEBI" id="CHEBI:57526"/>
        <dbReference type="ChEBI" id="CHEBI:78346"/>
        <dbReference type="EC" id="3.2.2.n1"/>
    </reaction>
</comment>
<proteinExistence type="inferred from homology"/>
<evidence type="ECO:0000313" key="10">
    <source>
        <dbReference type="Proteomes" id="UP000886595"/>
    </source>
</evidence>
<evidence type="ECO:0000256" key="7">
    <source>
        <dbReference type="ARBA" id="ARBA00049153"/>
    </source>
</evidence>
<dbReference type="EMBL" id="JAAMPC010001626">
    <property type="protein sequence ID" value="KAG2238355.1"/>
    <property type="molecule type" value="Genomic_DNA"/>
</dbReference>
<gene>
    <name evidence="9" type="ORF">Bca52824_092386</name>
</gene>
<dbReference type="PANTHER" id="PTHR31223">
    <property type="entry name" value="LOG FAMILY PROTEIN YJL055W"/>
    <property type="match status" value="1"/>
</dbReference>
<evidence type="ECO:0000313" key="9">
    <source>
        <dbReference type="EMBL" id="KAG2238355.1"/>
    </source>
</evidence>
<dbReference type="EC" id="3.2.2.n1" evidence="2 8"/>
<dbReference type="SUPFAM" id="SSF102405">
    <property type="entry name" value="MCP/YpsA-like"/>
    <property type="match status" value="1"/>
</dbReference>
<name>A0A8X7NSR9_BRACI</name>
<dbReference type="Pfam" id="PF03641">
    <property type="entry name" value="Lysine_decarbox"/>
    <property type="match status" value="1"/>
</dbReference>
<dbReference type="FunFam" id="3.40.50.450:FF:000013">
    <property type="entry name" value="Cytokinin riboside 5'-monophosphate phosphoribohydrolase LOG8"/>
    <property type="match status" value="1"/>
</dbReference>
<reference evidence="9 10" key="1">
    <citation type="submission" date="2020-02" db="EMBL/GenBank/DDBJ databases">
        <authorList>
            <person name="Ma Q."/>
            <person name="Huang Y."/>
            <person name="Song X."/>
            <person name="Pei D."/>
        </authorList>
    </citation>
    <scope>NUCLEOTIDE SEQUENCE [LARGE SCALE GENOMIC DNA]</scope>
    <source>
        <strain evidence="9">Sxm20200214</strain>
        <tissue evidence="9">Leaf</tissue>
    </source>
</reference>
<dbReference type="GO" id="GO:0005634">
    <property type="term" value="C:nucleus"/>
    <property type="evidence" value="ECO:0007669"/>
    <property type="project" value="UniProtKB-ARBA"/>
</dbReference>
<dbReference type="InterPro" id="IPR005269">
    <property type="entry name" value="LOG"/>
</dbReference>
<evidence type="ECO:0000256" key="4">
    <source>
        <dbReference type="ARBA" id="ARBA00022801"/>
    </source>
</evidence>
<sequence length="213" mass="23529">MEEDNKRSRFRKICVFCGSHSGHREVFSDAAIELGNELVKRKIDLVYGGGSVGLMGLISRRVYEGGFHVLGLVFFLIISGETVGDVRVVADMHERKAAMAQEAEAFIALPGGYGTMEELLEIITWSQLGIHKKTVGLLNVDGYYNSLLALFDTGVEEGFIKPGARKIVVSASTAKELMEKMEEYTPSHKHVAAHESWKVEELGAYHGQQSKPQ</sequence>
<keyword evidence="4 8" id="KW-0378">Hydrolase</keyword>
<evidence type="ECO:0000256" key="8">
    <source>
        <dbReference type="RuleBase" id="RU363015"/>
    </source>
</evidence>
<comment type="caution">
    <text evidence="9">The sequence shown here is derived from an EMBL/GenBank/DDBJ whole genome shotgun (WGS) entry which is preliminary data.</text>
</comment>
<keyword evidence="10" id="KW-1185">Reference proteome</keyword>
<evidence type="ECO:0000256" key="1">
    <source>
        <dbReference type="ARBA" id="ARBA00006763"/>
    </source>
</evidence>
<dbReference type="OrthoDB" id="414463at2759"/>
<dbReference type="GO" id="GO:0009691">
    <property type="term" value="P:cytokinin biosynthetic process"/>
    <property type="evidence" value="ECO:0007669"/>
    <property type="project" value="UniProtKB-UniRule"/>
</dbReference>
<dbReference type="NCBIfam" id="TIGR00730">
    <property type="entry name" value="Rossman fold protein, TIGR00730 family"/>
    <property type="match status" value="1"/>
</dbReference>
<dbReference type="PANTHER" id="PTHR31223:SF11">
    <property type="entry name" value="CYTOKININ RIBOSIDE 5'-MONOPHOSPHATE PHOSPHORIBOHYDROLASE LOG8-RELATED"/>
    <property type="match status" value="1"/>
</dbReference>
<keyword evidence="3 8" id="KW-0203">Cytokinin biosynthesis</keyword>
<comment type="function">
    <text evidence="5 8">Cytokinin-activating enzyme working in the direct activation pathway. Phosphoribohydrolase that converts inactive cytokinin nucleotides to the biologically active free-base forms.</text>
</comment>
<dbReference type="GO" id="GO:0016799">
    <property type="term" value="F:hydrolase activity, hydrolyzing N-glycosyl compounds"/>
    <property type="evidence" value="ECO:0007669"/>
    <property type="project" value="TreeGrafter"/>
</dbReference>
<organism evidence="9 10">
    <name type="scientific">Brassica carinata</name>
    <name type="common">Ethiopian mustard</name>
    <name type="synonym">Abyssinian cabbage</name>
    <dbReference type="NCBI Taxonomy" id="52824"/>
    <lineage>
        <taxon>Eukaryota</taxon>
        <taxon>Viridiplantae</taxon>
        <taxon>Streptophyta</taxon>
        <taxon>Embryophyta</taxon>
        <taxon>Tracheophyta</taxon>
        <taxon>Spermatophyta</taxon>
        <taxon>Magnoliopsida</taxon>
        <taxon>eudicotyledons</taxon>
        <taxon>Gunneridae</taxon>
        <taxon>Pentapetalae</taxon>
        <taxon>rosids</taxon>
        <taxon>malvids</taxon>
        <taxon>Brassicales</taxon>
        <taxon>Brassicaceae</taxon>
        <taxon>Brassiceae</taxon>
        <taxon>Brassica</taxon>
    </lineage>
</organism>